<dbReference type="GO" id="GO:0031123">
    <property type="term" value="P:RNA 3'-end processing"/>
    <property type="evidence" value="ECO:0007669"/>
    <property type="project" value="UniProtKB-ARBA"/>
</dbReference>
<evidence type="ECO:0000256" key="6">
    <source>
        <dbReference type="ARBA" id="ARBA00045869"/>
    </source>
</evidence>
<protein>
    <recommendedName>
        <fullName evidence="3">Metallo-beta-lactamase domain-containing protein 1</fullName>
    </recommendedName>
    <alternativeName>
        <fullName evidence="4">Endoribonuclease MBLAC1</fullName>
    </alternativeName>
</protein>
<comment type="function">
    <text evidence="6">Endoribonuclease that catalyzes the hydrolysis of histone-coding pre-mRNA 3'-end. Involved in histone pre-mRNA processing during the S-phase of the cell cycle, which is required for entering/progressing through S-phase. Cleaves histone pre-mRNA at a major and a minor cleavage site after the 5'-ACCCA-3' and the 5'-ACCCACA-3' sequence, respectively, and located downstream of the stem-loop. May require the presence of the HDE element located at the histone pre-RNA 3'-end to avoid non-specific cleavage.</text>
</comment>
<comment type="catalytic activity">
    <reaction evidence="5">
        <text>a ribonucleotidyl-ribonucleotide-RNA + H2O = a 3'-end ribonucleotide-RNA + a 5'-end 5'-phospho-ribonucleoside-RNA + H(+)</text>
        <dbReference type="Rhea" id="RHEA:68096"/>
        <dbReference type="Rhea" id="RHEA-COMP:15179"/>
        <dbReference type="Rhea" id="RHEA-COMP:17355"/>
        <dbReference type="Rhea" id="RHEA-COMP:17428"/>
        <dbReference type="ChEBI" id="CHEBI:15377"/>
        <dbReference type="ChEBI" id="CHEBI:15378"/>
        <dbReference type="ChEBI" id="CHEBI:74896"/>
        <dbReference type="ChEBI" id="CHEBI:138282"/>
        <dbReference type="ChEBI" id="CHEBI:173118"/>
    </reaction>
    <physiologicalReaction direction="left-to-right" evidence="5">
        <dbReference type="Rhea" id="RHEA:68097"/>
    </physiologicalReaction>
</comment>
<feature type="domain" description="Metallo-beta-lactamase" evidence="7">
    <location>
        <begin position="31"/>
        <end position="212"/>
    </location>
</feature>
<name>A0A023EN91_AEDAL</name>
<dbReference type="SUPFAM" id="SSF56281">
    <property type="entry name" value="Metallo-hydrolase/oxidoreductase"/>
    <property type="match status" value="1"/>
</dbReference>
<dbReference type="VEuPathDB" id="VectorBase:AALF014858"/>
<evidence type="ECO:0000256" key="2">
    <source>
        <dbReference type="ARBA" id="ARBA00011738"/>
    </source>
</evidence>
<dbReference type="CDD" id="cd07711">
    <property type="entry name" value="MBLAC1-like_MBL-fold"/>
    <property type="match status" value="1"/>
</dbReference>
<comment type="subcellular location">
    <subcellularLocation>
        <location evidence="1">Cytoplasm</location>
        <location evidence="1">Cytosol</location>
    </subcellularLocation>
</comment>
<dbReference type="Pfam" id="PF00753">
    <property type="entry name" value="Lactamase_B"/>
    <property type="match status" value="1"/>
</dbReference>
<dbReference type="InterPro" id="IPR039344">
    <property type="entry name" value="MBLAC1"/>
</dbReference>
<sequence>MALEKKQNEIIVLNEGYSYMESGDDSVMIANCTCTLIKSHDCNIIVDTMTPWDGDLLLQKLQENRLTPDDIHWVVSTHGHSDHLGNNNLFPKAKHIVGTNISQRNRYFIHDFTSAPYRLSDTIEIVATPGHTLSCVSVLVRQSNLAAPNQSDTDDDKEATGTTVAIVGDLFERRDDIADSALWLDAGSEDPTAQRRNRARMAAIADYLVPGHGPMFAVDEQVRSELKRQAGGEDEVEMMQNAME</sequence>
<accession>A0A023EN91</accession>
<dbReference type="InterPro" id="IPR001279">
    <property type="entry name" value="Metallo-B-lactamas"/>
</dbReference>
<organism evidence="8">
    <name type="scientific">Aedes albopictus</name>
    <name type="common">Asian tiger mosquito</name>
    <name type="synonym">Stegomyia albopicta</name>
    <dbReference type="NCBI Taxonomy" id="7160"/>
    <lineage>
        <taxon>Eukaryota</taxon>
        <taxon>Metazoa</taxon>
        <taxon>Ecdysozoa</taxon>
        <taxon>Arthropoda</taxon>
        <taxon>Hexapoda</taxon>
        <taxon>Insecta</taxon>
        <taxon>Pterygota</taxon>
        <taxon>Neoptera</taxon>
        <taxon>Endopterygota</taxon>
        <taxon>Diptera</taxon>
        <taxon>Nematocera</taxon>
        <taxon>Culicoidea</taxon>
        <taxon>Culicidae</taxon>
        <taxon>Culicinae</taxon>
        <taxon>Aedini</taxon>
        <taxon>Aedes</taxon>
        <taxon>Stegomyia</taxon>
    </lineage>
</organism>
<evidence type="ECO:0000313" key="8">
    <source>
        <dbReference type="EMBL" id="JAC09844.1"/>
    </source>
</evidence>
<evidence type="ECO:0000256" key="4">
    <source>
        <dbReference type="ARBA" id="ARBA00032988"/>
    </source>
</evidence>
<dbReference type="VEuPathDB" id="VectorBase:AALC636_022955"/>
<evidence type="ECO:0000256" key="1">
    <source>
        <dbReference type="ARBA" id="ARBA00004514"/>
    </source>
</evidence>
<dbReference type="PANTHER" id="PTHR23200:SF48">
    <property type="entry name" value="METALLO-BETA-LACTAMASE DOMAIN-CONTAINING PROTEIN 1"/>
    <property type="match status" value="1"/>
</dbReference>
<dbReference type="AlphaFoldDB" id="A0A023EN91"/>
<dbReference type="SMART" id="SM00849">
    <property type="entry name" value="Lactamase_B"/>
    <property type="match status" value="1"/>
</dbReference>
<dbReference type="InterPro" id="IPR036866">
    <property type="entry name" value="RibonucZ/Hydroxyglut_hydro"/>
</dbReference>
<dbReference type="PANTHER" id="PTHR23200">
    <property type="entry name" value="METALLO-BETA-LACTAMASE DOMAIN-CONTAINING PROTEIN 1"/>
    <property type="match status" value="1"/>
</dbReference>
<reference evidence="8" key="1">
    <citation type="journal article" date="2014" name="PLoS Negl. Trop. Dis.">
        <title>Identification and characterization of seminal fluid proteins in the Asian tiger mosquito, Aedes albopictus.</title>
        <authorList>
            <person name="Boes K.E."/>
            <person name="Ribeiro J.M."/>
            <person name="Wong A."/>
            <person name="Harrington L.C."/>
            <person name="Wolfner M.F."/>
            <person name="Sirot L.K."/>
        </authorList>
    </citation>
    <scope>NUCLEOTIDE SEQUENCE</scope>
    <source>
        <tissue evidence="8">Reproductive organs</tissue>
    </source>
</reference>
<dbReference type="VEuPathDB" id="VectorBase:AALFPA_080794"/>
<dbReference type="Gene3D" id="3.60.15.10">
    <property type="entry name" value="Ribonuclease Z/Hydroxyacylglutathione hydrolase-like"/>
    <property type="match status" value="1"/>
</dbReference>
<evidence type="ECO:0000259" key="7">
    <source>
        <dbReference type="SMART" id="SM00849"/>
    </source>
</evidence>
<proteinExistence type="evidence at transcript level"/>
<dbReference type="GO" id="GO:0005829">
    <property type="term" value="C:cytosol"/>
    <property type="evidence" value="ECO:0007669"/>
    <property type="project" value="UniProtKB-SubCell"/>
</dbReference>
<comment type="subunit">
    <text evidence="2">Homodimer.</text>
</comment>
<evidence type="ECO:0000256" key="3">
    <source>
        <dbReference type="ARBA" id="ARBA00014856"/>
    </source>
</evidence>
<dbReference type="EMBL" id="GAPW01003754">
    <property type="protein sequence ID" value="JAC09844.1"/>
    <property type="molecule type" value="mRNA"/>
</dbReference>
<evidence type="ECO:0000256" key="5">
    <source>
        <dbReference type="ARBA" id="ARBA00044690"/>
    </source>
</evidence>